<reference evidence="3 5" key="3">
    <citation type="journal article" date="2014" name="PLoS Genet.">
        <title>Phylogenetically driven sequencing of extremely halophilic archaea reveals strategies for static and dynamic osmo-response.</title>
        <authorList>
            <person name="Becker E.A."/>
            <person name="Seitzer P.M."/>
            <person name="Tritt A."/>
            <person name="Larsen D."/>
            <person name="Krusor M."/>
            <person name="Yao A.I."/>
            <person name="Wu D."/>
            <person name="Madern D."/>
            <person name="Eisen J.A."/>
            <person name="Darling A.E."/>
            <person name="Facciotti M.T."/>
        </authorList>
    </citation>
    <scope>NUCLEOTIDE SEQUENCE [LARGE SCALE GENOMIC DNA]</scope>
    <source>
        <strain evidence="5">ATCC 43099 / DSM 3394 / CCM 3739 / CIP 104546 / IAM 13178 / JCM 8861 / NBRC 102185 / NCIMB 2190 / MS3</strain>
        <strain evidence="3">MS-3</strain>
    </source>
</reference>
<dbReference type="EMBL" id="CP001935">
    <property type="protein sequence ID" value="ADD07808.1"/>
    <property type="molecule type" value="Genomic_DNA"/>
</dbReference>
<feature type="compositionally biased region" description="Acidic residues" evidence="1">
    <location>
        <begin position="14"/>
        <end position="23"/>
    </location>
</feature>
<dbReference type="AlphaFoldDB" id="D3T2J9"/>
<evidence type="ECO:0000313" key="4">
    <source>
        <dbReference type="Proteomes" id="UP000001879"/>
    </source>
</evidence>
<evidence type="ECO:0000313" key="5">
    <source>
        <dbReference type="Proteomes" id="UP000011543"/>
    </source>
</evidence>
<dbReference type="PATRIC" id="fig|547559.17.peg.4122"/>
<sequence length="75" mass="8639">MPDRNEETGQFESAVDETDIEDLFDSREPRSTREVANTLDISRSRAYELLQEAEANGVIASKKFEELAAVIWYRE</sequence>
<dbReference type="KEGG" id="nmg:Nmag_4300"/>
<dbReference type="Proteomes" id="UP000011543">
    <property type="component" value="Unassembled WGS sequence"/>
</dbReference>
<evidence type="ECO:0000313" key="3">
    <source>
        <dbReference type="EMBL" id="ELY22961.1"/>
    </source>
</evidence>
<geneLocation type="plasmid" evidence="2 4">
    <name>pNMAG03</name>
</geneLocation>
<feature type="region of interest" description="Disordered" evidence="1">
    <location>
        <begin position="1"/>
        <end position="31"/>
    </location>
</feature>
<evidence type="ECO:0000256" key="1">
    <source>
        <dbReference type="SAM" id="MobiDB-lite"/>
    </source>
</evidence>
<keyword evidence="2" id="KW-0614">Plasmid</keyword>
<keyword evidence="4" id="KW-1185">Reference proteome</keyword>
<dbReference type="OrthoDB" id="174131at2157"/>
<reference evidence="2 4" key="2">
    <citation type="journal article" date="2012" name="BMC Genomics">
        <title>A comparative genomics perspective on the genetic content of the alkaliphilic haloarchaeon Natrialba magadii ATCC 43099T.</title>
        <authorList>
            <person name="Siddaramappa S."/>
            <person name="Challacombe J.F."/>
            <person name="Decastro R.E."/>
            <person name="Pfeiffer F."/>
            <person name="Sastre D.E."/>
            <person name="Gimenez M.I."/>
            <person name="Paggi R.A."/>
            <person name="Detter J.C."/>
            <person name="Davenport K.W."/>
            <person name="Goodwin L.A."/>
            <person name="Kyrpides N."/>
            <person name="Tapia R."/>
            <person name="Pitluck S."/>
            <person name="Lucas S."/>
            <person name="Woyke T."/>
            <person name="Maupin-Furlow J.A."/>
        </authorList>
    </citation>
    <scope>NUCLEOTIDE SEQUENCE [LARGE SCALE GENOMIC DNA]</scope>
    <source>
        <strain evidence="2">ATCC 43099</strain>
        <strain evidence="4">ATCC 43099 / DSM 3394 / CCM 3739 / CIP 104546 / IAM 13178 / JCM 8861 / NBRC 102185 / NCIMB 2190 / MS3</strain>
    </source>
</reference>
<evidence type="ECO:0000313" key="2">
    <source>
        <dbReference type="EMBL" id="ADD07808.1"/>
    </source>
</evidence>
<protein>
    <submittedName>
        <fullName evidence="2">Immunity protein phiCh1-VP55</fullName>
    </submittedName>
</protein>
<proteinExistence type="predicted"/>
<organism evidence="2 4">
    <name type="scientific">Natrialba magadii (strain ATCC 43099 / DSM 3394 / CCM 3739 / CIP 104546 / IAM 13178 / JCM 8861 / NBRC 102185 / NCIMB 2190 / MS3)</name>
    <name type="common">Natronobacterium magadii</name>
    <dbReference type="NCBI Taxonomy" id="547559"/>
    <lineage>
        <taxon>Archaea</taxon>
        <taxon>Methanobacteriati</taxon>
        <taxon>Methanobacteriota</taxon>
        <taxon>Stenosarchaea group</taxon>
        <taxon>Halobacteria</taxon>
        <taxon>Halobacteriales</taxon>
        <taxon>Natrialbaceae</taxon>
        <taxon>Natrialba</taxon>
    </lineage>
</organism>
<dbReference type="Proteomes" id="UP000001879">
    <property type="component" value="Plasmid pNMAG03"/>
</dbReference>
<gene>
    <name evidence="2" type="ordered locus">Nmag_4300</name>
    <name evidence="3" type="ORF">C500_20895</name>
</gene>
<name>D3T2J9_NATMM</name>
<reference evidence="2" key="4">
    <citation type="submission" date="2016-09" db="EMBL/GenBank/DDBJ databases">
        <authorList>
            <person name="Pfeiffer F."/>
        </authorList>
    </citation>
    <scope>NUCLEOTIDE SEQUENCE</scope>
    <source>
        <strain evidence="2">ATCC 43099</strain>
        <plasmid evidence="2">pNMAG03</plasmid>
    </source>
</reference>
<dbReference type="RefSeq" id="WP_004217557.1">
    <property type="nucleotide sequence ID" value="NC_013925.1"/>
</dbReference>
<dbReference type="GeneID" id="8826928"/>
<dbReference type="HOGENOM" id="CLU_2662471_0_0_2"/>
<accession>D3T2J9</accession>
<dbReference type="EMBL" id="AOHS01000065">
    <property type="protein sequence ID" value="ELY22961.1"/>
    <property type="molecule type" value="Genomic_DNA"/>
</dbReference>
<dbReference type="InterPro" id="IPR036388">
    <property type="entry name" value="WH-like_DNA-bd_sf"/>
</dbReference>
<dbReference type="Gene3D" id="1.10.10.10">
    <property type="entry name" value="Winged helix-like DNA-binding domain superfamily/Winged helix DNA-binding domain"/>
    <property type="match status" value="1"/>
</dbReference>
<reference evidence="4" key="1">
    <citation type="submission" date="2010-02" db="EMBL/GenBank/DDBJ databases">
        <title>Complete sequence of plasmid 3 of Natrialba magadii ATCC 43099.</title>
        <authorList>
            <consortium name="US DOE Joint Genome Institute"/>
            <person name="Lucas S."/>
            <person name="Copeland A."/>
            <person name="Lapidus A."/>
            <person name="Cheng J.-F."/>
            <person name="Bruce D."/>
            <person name="Goodwin L."/>
            <person name="Pitluck S."/>
            <person name="Davenport K."/>
            <person name="Saunders E."/>
            <person name="Detter J.C."/>
            <person name="Han C."/>
            <person name="Tapia R."/>
            <person name="Land M."/>
            <person name="Hauser L."/>
            <person name="Kyrpides N."/>
            <person name="Mikhailova N."/>
            <person name="De Castro R.E."/>
            <person name="Maupin-Furlow J.A."/>
            <person name="Woyke T."/>
        </authorList>
    </citation>
    <scope>NUCLEOTIDE SEQUENCE [LARGE SCALE GENOMIC DNA]</scope>
    <source>
        <strain evidence="4">ATCC 43099 / DSM 3394 / CCM 3739 / CIP 104546 / IAM 13178 / JCM 8861 / NBRC 102185 / NCIMB 2190 / MS3</strain>
        <plasmid evidence="4">pNMAG03</plasmid>
    </source>
</reference>